<dbReference type="InterPro" id="IPR027417">
    <property type="entry name" value="P-loop_NTPase"/>
</dbReference>
<name>A0ABR0JAQ6_9EURO</name>
<dbReference type="Pfam" id="PF17784">
    <property type="entry name" value="Sulfotransfer_4"/>
    <property type="match status" value="1"/>
</dbReference>
<reference evidence="1 2" key="1">
    <citation type="submission" date="2023-08" db="EMBL/GenBank/DDBJ databases">
        <title>Black Yeasts Isolated from many extreme environments.</title>
        <authorList>
            <person name="Coleine C."/>
            <person name="Stajich J.E."/>
            <person name="Selbmann L."/>
        </authorList>
    </citation>
    <scope>NUCLEOTIDE SEQUENCE [LARGE SCALE GENOMIC DNA]</scope>
    <source>
        <strain evidence="1 2">CCFEE 6328</strain>
    </source>
</reference>
<proteinExistence type="predicted"/>
<sequence length="185" mass="21437">MQILALGLPRSGTDSLRSALLRLGYRHVWHGFDLPATRSDDSPIWASLLAAKSRGDDRPGQIFDWDILLGDCDCVMDMPPGIFAAELLDFYPHATVIVNRRRDMDAWHRSLNEASEMVLGSWTLWGLSWWDARLFWWYRSAVAWMGIMGDGDFQRNGRRWADGHYKRLEGKLKAEGRKYLDWEVH</sequence>
<dbReference type="PANTHER" id="PTHR36978:SF8">
    <property type="entry name" value="NAD DEPENDENT EPIMERASE_DEHYDRATASE"/>
    <property type="match status" value="1"/>
</dbReference>
<organism evidence="1 2">
    <name type="scientific">Exophiala sideris</name>
    <dbReference type="NCBI Taxonomy" id="1016849"/>
    <lineage>
        <taxon>Eukaryota</taxon>
        <taxon>Fungi</taxon>
        <taxon>Dikarya</taxon>
        <taxon>Ascomycota</taxon>
        <taxon>Pezizomycotina</taxon>
        <taxon>Eurotiomycetes</taxon>
        <taxon>Chaetothyriomycetidae</taxon>
        <taxon>Chaetothyriales</taxon>
        <taxon>Herpotrichiellaceae</taxon>
        <taxon>Exophiala</taxon>
    </lineage>
</organism>
<dbReference type="Gene3D" id="3.40.50.300">
    <property type="entry name" value="P-loop containing nucleotide triphosphate hydrolases"/>
    <property type="match status" value="1"/>
</dbReference>
<accession>A0ABR0JAQ6</accession>
<evidence type="ECO:0000313" key="2">
    <source>
        <dbReference type="Proteomes" id="UP001345691"/>
    </source>
</evidence>
<comment type="caution">
    <text evidence="1">The sequence shown here is derived from an EMBL/GenBank/DDBJ whole genome shotgun (WGS) entry which is preliminary data.</text>
</comment>
<dbReference type="PANTHER" id="PTHR36978">
    <property type="entry name" value="P-LOOP CONTAINING NUCLEOTIDE TRIPHOSPHATE HYDROLASE"/>
    <property type="match status" value="1"/>
</dbReference>
<dbReference type="SUPFAM" id="SSF52540">
    <property type="entry name" value="P-loop containing nucleoside triphosphate hydrolases"/>
    <property type="match status" value="1"/>
</dbReference>
<dbReference type="InterPro" id="IPR040632">
    <property type="entry name" value="Sulfotransfer_4"/>
</dbReference>
<gene>
    <name evidence="1" type="ORF">LTR69_005709</name>
</gene>
<keyword evidence="2" id="KW-1185">Reference proteome</keyword>
<evidence type="ECO:0000313" key="1">
    <source>
        <dbReference type="EMBL" id="KAK5060392.1"/>
    </source>
</evidence>
<protein>
    <submittedName>
        <fullName evidence="1">Uncharacterized protein</fullName>
    </submittedName>
</protein>
<dbReference type="EMBL" id="JAVRRF010000011">
    <property type="protein sequence ID" value="KAK5060392.1"/>
    <property type="molecule type" value="Genomic_DNA"/>
</dbReference>
<dbReference type="Proteomes" id="UP001345691">
    <property type="component" value="Unassembled WGS sequence"/>
</dbReference>